<evidence type="ECO:0000256" key="1">
    <source>
        <dbReference type="ARBA" id="ARBA00005272"/>
    </source>
</evidence>
<dbReference type="eggNOG" id="COG1252">
    <property type="taxonomic scope" value="Bacteria"/>
</dbReference>
<reference evidence="7 8" key="2">
    <citation type="journal article" date="2011" name="J. Bacteriol.">
        <title>Genomes of three methylotrophs from a single niche uncover genetic and metabolic divergence of Methylophilaceae.</title>
        <authorList>
            <person name="Lapidus A."/>
            <person name="Clum A."/>
            <person name="Labutti K."/>
            <person name="Kaluzhnaya M.G."/>
            <person name="Lim S."/>
            <person name="Beck D.A."/>
            <person name="Glavina Del Rio T."/>
            <person name="Nolan M."/>
            <person name="Mavromatis K."/>
            <person name="Huntemann M."/>
            <person name="Lucas S."/>
            <person name="Lidstrom M.E."/>
            <person name="Ivanova N."/>
            <person name="Chistoserdova L."/>
        </authorList>
    </citation>
    <scope>NUCLEOTIDE SEQUENCE [LARGE SCALE GENOMIC DNA]</scope>
    <source>
        <strain evidence="7 8">SIP3-4</strain>
    </source>
</reference>
<dbReference type="Proteomes" id="UP000002743">
    <property type="component" value="Chromosome"/>
</dbReference>
<evidence type="ECO:0000256" key="4">
    <source>
        <dbReference type="ARBA" id="ARBA00023002"/>
    </source>
</evidence>
<evidence type="ECO:0000313" key="8">
    <source>
        <dbReference type="Proteomes" id="UP000002743"/>
    </source>
</evidence>
<evidence type="ECO:0000256" key="5">
    <source>
        <dbReference type="ARBA" id="ARBA00023027"/>
    </source>
</evidence>
<dbReference type="InterPro" id="IPR023753">
    <property type="entry name" value="FAD/NAD-binding_dom"/>
</dbReference>
<dbReference type="EMBL" id="CP001674">
    <property type="protein sequence ID" value="ACT51586.1"/>
    <property type="molecule type" value="Genomic_DNA"/>
</dbReference>
<protein>
    <submittedName>
        <fullName evidence="7">FAD-dependent pyridine nucleotide-disulphide oxidoreductase</fullName>
    </submittedName>
</protein>
<sequence length="446" mass="49471">MQSQVESGSGLHHVVIVGGGAGGLELATRLGDKLGRKGKAEITLIDRTRTHVWKPLLHEIAAGSMNPDKHELEYLAQAHWHHFRFRLGSMDGLDRAKKEVYIAPFYDEDGVEIIPRRTFKYDTLIIAIGSTTNDFGIAGAREHSIALDTQDQAERFHRRLHNALVRAHTQNVPLQAGQLEVAIVGAGATGVELAAELHNTTRELAAYGLDKINADRDVKISLIEASDRVLPALPPRLSQSVELELRKLRVHVYTGERVTEVTDKGIYTHSGRFIPSSLVVWAAGIKAPDFLSQLDGLEANRINQLVVRRTLQTTLDDDVFAFGDCAACPWPGHDENVPPRAQSAHQQASMLVKTVKKRVAGKTTALPEYTYRDYGSLVNLGKYTTVGNLMGSVGGSSLFIEGMFARFMYQSLYKMHLMALHGFFTVFLQTLARMITRRTEPHVKLH</sequence>
<feature type="domain" description="FAD/NAD(P)-binding" evidence="6">
    <location>
        <begin position="13"/>
        <end position="348"/>
    </location>
</feature>
<evidence type="ECO:0000256" key="2">
    <source>
        <dbReference type="ARBA" id="ARBA00022630"/>
    </source>
</evidence>
<organism evidence="7 8">
    <name type="scientific">Methylovorus glucosotrophus (strain SIP3-4)</name>
    <dbReference type="NCBI Taxonomy" id="582744"/>
    <lineage>
        <taxon>Bacteria</taxon>
        <taxon>Pseudomonadati</taxon>
        <taxon>Pseudomonadota</taxon>
        <taxon>Betaproteobacteria</taxon>
        <taxon>Nitrosomonadales</taxon>
        <taxon>Methylophilaceae</taxon>
        <taxon>Methylovorus</taxon>
    </lineage>
</organism>
<dbReference type="RefSeq" id="WP_013443070.1">
    <property type="nucleotide sequence ID" value="NC_012969.1"/>
</dbReference>
<keyword evidence="8" id="KW-1185">Reference proteome</keyword>
<dbReference type="InterPro" id="IPR045024">
    <property type="entry name" value="NDH-2"/>
</dbReference>
<dbReference type="KEGG" id="mei:Msip34_2344"/>
<comment type="similarity">
    <text evidence="1">Belongs to the NADH dehydrogenase family.</text>
</comment>
<dbReference type="GO" id="GO:0003954">
    <property type="term" value="F:NADH dehydrogenase activity"/>
    <property type="evidence" value="ECO:0007669"/>
    <property type="project" value="InterPro"/>
</dbReference>
<evidence type="ECO:0000256" key="3">
    <source>
        <dbReference type="ARBA" id="ARBA00022827"/>
    </source>
</evidence>
<keyword evidence="5" id="KW-0520">NAD</keyword>
<accession>C6XA45</accession>
<dbReference type="Pfam" id="PF07992">
    <property type="entry name" value="Pyr_redox_2"/>
    <property type="match status" value="1"/>
</dbReference>
<dbReference type="AlphaFoldDB" id="C6XA45"/>
<dbReference type="Gene3D" id="3.50.50.100">
    <property type="match status" value="1"/>
</dbReference>
<evidence type="ECO:0000259" key="6">
    <source>
        <dbReference type="Pfam" id="PF07992"/>
    </source>
</evidence>
<proteinExistence type="inferred from homology"/>
<keyword evidence="2" id="KW-0285">Flavoprotein</keyword>
<dbReference type="HOGENOM" id="CLU_021377_7_0_4"/>
<dbReference type="GO" id="GO:0008137">
    <property type="term" value="F:NADH dehydrogenase (ubiquinone) activity"/>
    <property type="evidence" value="ECO:0007669"/>
    <property type="project" value="TreeGrafter"/>
</dbReference>
<dbReference type="STRING" id="582744.Msip34_2344"/>
<dbReference type="OrthoDB" id="9781621at2"/>
<keyword evidence="4" id="KW-0560">Oxidoreductase</keyword>
<dbReference type="PRINTS" id="PR00411">
    <property type="entry name" value="PNDRDTASEI"/>
</dbReference>
<dbReference type="PANTHER" id="PTHR43706:SF9">
    <property type="entry name" value="TYPE II NADH:QUINONE OXIDOREDUCTASE"/>
    <property type="match status" value="1"/>
</dbReference>
<keyword evidence="3" id="KW-0274">FAD</keyword>
<name>C6XA45_METGS</name>
<dbReference type="InterPro" id="IPR036188">
    <property type="entry name" value="FAD/NAD-bd_sf"/>
</dbReference>
<dbReference type="PRINTS" id="PR00368">
    <property type="entry name" value="FADPNR"/>
</dbReference>
<dbReference type="PANTHER" id="PTHR43706">
    <property type="entry name" value="NADH DEHYDROGENASE"/>
    <property type="match status" value="1"/>
</dbReference>
<dbReference type="SUPFAM" id="SSF51905">
    <property type="entry name" value="FAD/NAD(P)-binding domain"/>
    <property type="match status" value="1"/>
</dbReference>
<reference evidence="8" key="1">
    <citation type="submission" date="2009-07" db="EMBL/GenBank/DDBJ databases">
        <title>Complete sequence of chromosome of Methylovorus sp. SIP3-4.</title>
        <authorList>
            <person name="Lucas S."/>
            <person name="Copeland A."/>
            <person name="Lapidus A."/>
            <person name="Glavina del Rio T."/>
            <person name="Tice H."/>
            <person name="Bruce D."/>
            <person name="Goodwin L."/>
            <person name="Pitluck S."/>
            <person name="Clum A."/>
            <person name="Larimer F."/>
            <person name="Land M."/>
            <person name="Hauser L."/>
            <person name="Kyrpides N."/>
            <person name="Mikhailova N."/>
            <person name="Kayluzhnaya M."/>
            <person name="Chistoserdova L."/>
        </authorList>
    </citation>
    <scope>NUCLEOTIDE SEQUENCE [LARGE SCALE GENOMIC DNA]</scope>
    <source>
        <strain evidence="8">SIP3-4</strain>
    </source>
</reference>
<gene>
    <name evidence="7" type="ordered locus">Msip34_2344</name>
</gene>
<evidence type="ECO:0000313" key="7">
    <source>
        <dbReference type="EMBL" id="ACT51586.1"/>
    </source>
</evidence>